<proteinExistence type="predicted"/>
<evidence type="ECO:0000313" key="1">
    <source>
        <dbReference type="EMBL" id="SHG73515.1"/>
    </source>
</evidence>
<reference evidence="1 2" key="1">
    <citation type="submission" date="2016-11" db="EMBL/GenBank/DDBJ databases">
        <authorList>
            <person name="Jaros S."/>
            <person name="Januszkiewicz K."/>
            <person name="Wedrychowicz H."/>
        </authorList>
    </citation>
    <scope>NUCLEOTIDE SEQUENCE [LARGE SCALE GENOMIC DNA]</scope>
    <source>
        <strain evidence="1 2">DSM 24574</strain>
    </source>
</reference>
<sequence length="61" mass="6888">MPAEAGLINFPKSNPIKPIGHSLIIDEIQHYCPSLFTRTIAYRRYAHGFCSNNMLNISVIL</sequence>
<dbReference type="EMBL" id="FQWQ01000001">
    <property type="protein sequence ID" value="SHG73515.1"/>
    <property type="molecule type" value="Genomic_DNA"/>
</dbReference>
<protein>
    <submittedName>
        <fullName evidence="1">Uncharacterized protein</fullName>
    </submittedName>
</protein>
<dbReference type="AlphaFoldDB" id="A0A1M5M8H1"/>
<organism evidence="1 2">
    <name type="scientific">Chryseolinea serpens</name>
    <dbReference type="NCBI Taxonomy" id="947013"/>
    <lineage>
        <taxon>Bacteria</taxon>
        <taxon>Pseudomonadati</taxon>
        <taxon>Bacteroidota</taxon>
        <taxon>Cytophagia</taxon>
        <taxon>Cytophagales</taxon>
        <taxon>Fulvivirgaceae</taxon>
        <taxon>Chryseolinea</taxon>
    </lineage>
</organism>
<gene>
    <name evidence="1" type="ORF">SAMN04488109_1611</name>
</gene>
<dbReference type="STRING" id="947013.SAMN04488109_1611"/>
<name>A0A1M5M8H1_9BACT</name>
<dbReference type="Proteomes" id="UP000184212">
    <property type="component" value="Unassembled WGS sequence"/>
</dbReference>
<accession>A0A1M5M8H1</accession>
<evidence type="ECO:0000313" key="2">
    <source>
        <dbReference type="Proteomes" id="UP000184212"/>
    </source>
</evidence>
<keyword evidence="2" id="KW-1185">Reference proteome</keyword>